<organism evidence="1 2">
    <name type="scientific">Trifolium pratense</name>
    <name type="common">Red clover</name>
    <dbReference type="NCBI Taxonomy" id="57577"/>
    <lineage>
        <taxon>Eukaryota</taxon>
        <taxon>Viridiplantae</taxon>
        <taxon>Streptophyta</taxon>
        <taxon>Embryophyta</taxon>
        <taxon>Tracheophyta</taxon>
        <taxon>Spermatophyta</taxon>
        <taxon>Magnoliopsida</taxon>
        <taxon>eudicotyledons</taxon>
        <taxon>Gunneridae</taxon>
        <taxon>Pentapetalae</taxon>
        <taxon>rosids</taxon>
        <taxon>fabids</taxon>
        <taxon>Fabales</taxon>
        <taxon>Fabaceae</taxon>
        <taxon>Papilionoideae</taxon>
        <taxon>50 kb inversion clade</taxon>
        <taxon>NPAAA clade</taxon>
        <taxon>Hologalegina</taxon>
        <taxon>IRL clade</taxon>
        <taxon>Trifolieae</taxon>
        <taxon>Trifolium</taxon>
    </lineage>
</organism>
<protein>
    <submittedName>
        <fullName evidence="1">Disease resistance protein (TIR-NBS-LRR class)</fullName>
    </submittedName>
</protein>
<sequence length="75" mass="8295">MSWREVLPEAPALAGSVALNSRNDMIDLHVADNPVGLKTRILDMIQWLNIQQSNDIMLLGLWGMGGIGKNFEQCS</sequence>
<reference evidence="1 2" key="1">
    <citation type="journal article" date="2014" name="Am. J. Bot.">
        <title>Genome assembly and annotation for red clover (Trifolium pratense; Fabaceae).</title>
        <authorList>
            <person name="Istvanek J."/>
            <person name="Jaros M."/>
            <person name="Krenek A."/>
            <person name="Repkova J."/>
        </authorList>
    </citation>
    <scope>NUCLEOTIDE SEQUENCE [LARGE SCALE GENOMIC DNA]</scope>
    <source>
        <strain evidence="2">cv. Tatra</strain>
        <tissue evidence="1">Young leaves</tissue>
    </source>
</reference>
<dbReference type="EMBL" id="ASHM01001581">
    <property type="protein sequence ID" value="PNY06928.1"/>
    <property type="molecule type" value="Genomic_DNA"/>
</dbReference>
<evidence type="ECO:0000313" key="2">
    <source>
        <dbReference type="Proteomes" id="UP000236291"/>
    </source>
</evidence>
<dbReference type="AlphaFoldDB" id="A0A2K3NV54"/>
<accession>A0A2K3NV54</accession>
<evidence type="ECO:0000313" key="1">
    <source>
        <dbReference type="EMBL" id="PNY06928.1"/>
    </source>
</evidence>
<reference evidence="1 2" key="2">
    <citation type="journal article" date="2017" name="Front. Plant Sci.">
        <title>Gene Classification and Mining of Molecular Markers Useful in Red Clover (Trifolium pratense) Breeding.</title>
        <authorList>
            <person name="Istvanek J."/>
            <person name="Dluhosova J."/>
            <person name="Dluhos P."/>
            <person name="Patkova L."/>
            <person name="Nedelnik J."/>
            <person name="Repkova J."/>
        </authorList>
    </citation>
    <scope>NUCLEOTIDE SEQUENCE [LARGE SCALE GENOMIC DNA]</scope>
    <source>
        <strain evidence="2">cv. Tatra</strain>
        <tissue evidence="1">Young leaves</tissue>
    </source>
</reference>
<name>A0A2K3NV54_TRIPR</name>
<comment type="caution">
    <text evidence="1">The sequence shown here is derived from an EMBL/GenBank/DDBJ whole genome shotgun (WGS) entry which is preliminary data.</text>
</comment>
<gene>
    <name evidence="1" type="ORF">L195_g003410</name>
</gene>
<proteinExistence type="predicted"/>
<dbReference type="Proteomes" id="UP000236291">
    <property type="component" value="Unassembled WGS sequence"/>
</dbReference>